<dbReference type="GeneID" id="68116212"/>
<sequence length="132" mass="14647">MKSLGIRAILLGLTIGCSIGIPAGRQFHLYFDADAIEAKRKQAEENQQAFSETEETKEETIATITNNSNLPVEVNEAPQSNNNVSSGTPVSVINNHQQSADVHNKIIESEQKDEEKTTRPFEGGVFNLRRFF</sequence>
<name>A0A6A5BDH4_NAEFO</name>
<evidence type="ECO:0000313" key="3">
    <source>
        <dbReference type="Proteomes" id="UP000444721"/>
    </source>
</evidence>
<dbReference type="Proteomes" id="UP000444721">
    <property type="component" value="Unassembled WGS sequence"/>
</dbReference>
<reference evidence="2 3" key="1">
    <citation type="journal article" date="2019" name="Sci. Rep.">
        <title>Nanopore sequencing improves the draft genome of the human pathogenic amoeba Naegleria fowleri.</title>
        <authorList>
            <person name="Liechti N."/>
            <person name="Schurch N."/>
            <person name="Bruggmann R."/>
            <person name="Wittwer M."/>
        </authorList>
    </citation>
    <scope>NUCLEOTIDE SEQUENCE [LARGE SCALE GENOMIC DNA]</scope>
    <source>
        <strain evidence="2 3">ATCC 30894</strain>
    </source>
</reference>
<comment type="caution">
    <text evidence="2">The sequence shown here is derived from an EMBL/GenBank/DDBJ whole genome shotgun (WGS) entry which is preliminary data.</text>
</comment>
<evidence type="ECO:0000256" key="1">
    <source>
        <dbReference type="SAM" id="SignalP"/>
    </source>
</evidence>
<accession>A0A6A5BDH4</accession>
<organism evidence="2 3">
    <name type="scientific">Naegleria fowleri</name>
    <name type="common">Brain eating amoeba</name>
    <dbReference type="NCBI Taxonomy" id="5763"/>
    <lineage>
        <taxon>Eukaryota</taxon>
        <taxon>Discoba</taxon>
        <taxon>Heterolobosea</taxon>
        <taxon>Tetramitia</taxon>
        <taxon>Eutetramitia</taxon>
        <taxon>Vahlkampfiidae</taxon>
        <taxon>Naegleria</taxon>
    </lineage>
</organism>
<protein>
    <submittedName>
        <fullName evidence="2">Uncharacterized protein</fullName>
    </submittedName>
</protein>
<keyword evidence="3" id="KW-1185">Reference proteome</keyword>
<dbReference type="AlphaFoldDB" id="A0A6A5BDH4"/>
<dbReference type="VEuPathDB" id="AmoebaDB:FDP41_008995"/>
<proteinExistence type="predicted"/>
<evidence type="ECO:0000313" key="2">
    <source>
        <dbReference type="EMBL" id="KAF0972746.1"/>
    </source>
</evidence>
<dbReference type="RefSeq" id="XP_044557460.1">
    <property type="nucleotide sequence ID" value="XM_044712906.1"/>
</dbReference>
<dbReference type="VEuPathDB" id="AmoebaDB:NfTy_047100"/>
<keyword evidence="1" id="KW-0732">Signal</keyword>
<dbReference type="EMBL" id="VFQX01000066">
    <property type="protein sequence ID" value="KAF0972746.1"/>
    <property type="molecule type" value="Genomic_DNA"/>
</dbReference>
<dbReference type="OMA" id="TTRPFEG"/>
<dbReference type="VEuPathDB" id="AmoebaDB:NF0025560"/>
<feature type="signal peptide" evidence="1">
    <location>
        <begin position="1"/>
        <end position="20"/>
    </location>
</feature>
<feature type="chain" id="PRO_5025404570" evidence="1">
    <location>
        <begin position="21"/>
        <end position="132"/>
    </location>
</feature>
<gene>
    <name evidence="2" type="ORF">FDP41_008995</name>
</gene>